<dbReference type="EMBL" id="JADKCH010000010">
    <property type="protein sequence ID" value="MBK8572946.1"/>
    <property type="molecule type" value="Genomic_DNA"/>
</dbReference>
<dbReference type="GO" id="GO:0008360">
    <property type="term" value="P:regulation of cell shape"/>
    <property type="evidence" value="ECO:0007669"/>
    <property type="project" value="UniProtKB-KW"/>
</dbReference>
<dbReference type="InterPro" id="IPR015946">
    <property type="entry name" value="KH_dom-like_a/b"/>
</dbReference>
<dbReference type="HAMAP" id="MF_00088">
    <property type="entry name" value="KhpA"/>
    <property type="match status" value="1"/>
</dbReference>
<keyword evidence="2 3" id="KW-0694">RNA-binding</keyword>
<reference evidence="4 5" key="1">
    <citation type="submission" date="2020-10" db="EMBL/GenBank/DDBJ databases">
        <title>Connecting structure to function with the recovery of over 1000 high-quality activated sludge metagenome-assembled genomes encoding full-length rRNA genes using long-read sequencing.</title>
        <authorList>
            <person name="Singleton C.M."/>
            <person name="Petriglieri F."/>
            <person name="Kristensen J.M."/>
            <person name="Kirkegaard R.H."/>
            <person name="Michaelsen T.Y."/>
            <person name="Andersen M.H."/>
            <person name="Karst S.M."/>
            <person name="Dueholm M.S."/>
            <person name="Nielsen P.H."/>
            <person name="Albertsen M."/>
        </authorList>
    </citation>
    <scope>NUCLEOTIDE SEQUENCE [LARGE SCALE GENOMIC DNA]</scope>
    <source>
        <strain evidence="4">OdNE_18-Q3-R46-58_MAXAC.008</strain>
    </source>
</reference>
<dbReference type="Proteomes" id="UP000709959">
    <property type="component" value="Unassembled WGS sequence"/>
</dbReference>
<evidence type="ECO:0000313" key="4">
    <source>
        <dbReference type="EMBL" id="MBK8572946.1"/>
    </source>
</evidence>
<dbReference type="Pfam" id="PF13083">
    <property type="entry name" value="KH_KhpA-B"/>
    <property type="match status" value="1"/>
</dbReference>
<evidence type="ECO:0000256" key="1">
    <source>
        <dbReference type="ARBA" id="ARBA00022490"/>
    </source>
</evidence>
<organism evidence="4 5">
    <name type="scientific">Candidatus Geothrix odensensis</name>
    <dbReference type="NCBI Taxonomy" id="2954440"/>
    <lineage>
        <taxon>Bacteria</taxon>
        <taxon>Pseudomonadati</taxon>
        <taxon>Acidobacteriota</taxon>
        <taxon>Holophagae</taxon>
        <taxon>Holophagales</taxon>
        <taxon>Holophagaceae</taxon>
        <taxon>Geothrix</taxon>
    </lineage>
</organism>
<evidence type="ECO:0000313" key="5">
    <source>
        <dbReference type="Proteomes" id="UP000709959"/>
    </source>
</evidence>
<proteinExistence type="inferred from homology"/>
<dbReference type="InterPro" id="IPR020627">
    <property type="entry name" value="KhpA"/>
</dbReference>
<comment type="similarity">
    <text evidence="3">Belongs to the KhpA RNA-binding protein family.</text>
</comment>
<gene>
    <name evidence="3" type="primary">khpA</name>
    <name evidence="4" type="ORF">IPN91_09940</name>
</gene>
<accession>A0A936K6B5</accession>
<dbReference type="AlphaFoldDB" id="A0A936K6B5"/>
<comment type="subunit">
    <text evidence="3">Forms a complex with KhpB.</text>
</comment>
<keyword evidence="3" id="KW-0133">Cell shape</keyword>
<keyword evidence="3" id="KW-0961">Cell wall biogenesis/degradation</keyword>
<comment type="function">
    <text evidence="3">A probable RNA chaperone. Forms a complex with KhpB which binds to cellular RNA and controls its expression. Plays a role in peptidoglycan (PG) homeostasis and cell length regulation.</text>
</comment>
<dbReference type="PANTHER" id="PTHR34654:SF1">
    <property type="entry name" value="RNA-BINDING PROTEIN KHPA"/>
    <property type="match status" value="1"/>
</dbReference>
<dbReference type="CDD" id="cd22533">
    <property type="entry name" value="KH-II_YlqC-like"/>
    <property type="match status" value="1"/>
</dbReference>
<dbReference type="InterPro" id="IPR009019">
    <property type="entry name" value="KH_sf_prok-type"/>
</dbReference>
<dbReference type="GO" id="GO:0009252">
    <property type="term" value="P:peptidoglycan biosynthetic process"/>
    <property type="evidence" value="ECO:0007669"/>
    <property type="project" value="UniProtKB-UniRule"/>
</dbReference>
<dbReference type="PANTHER" id="PTHR34654">
    <property type="entry name" value="UPF0109 PROTEIN SCO5592"/>
    <property type="match status" value="1"/>
</dbReference>
<keyword evidence="1 3" id="KW-0963">Cytoplasm</keyword>
<comment type="subcellular location">
    <subcellularLocation>
        <location evidence="3">Cytoplasm</location>
    </subcellularLocation>
</comment>
<sequence length="85" mass="9346">MNLEAFLRDVLTPLLDHPDALRVEISGEGRRRDVLIFADPQDRGRIIGKHGRMISALRTLCKTAGEKAGLSVDLELYDGDEAGEA</sequence>
<dbReference type="GO" id="GO:0005737">
    <property type="term" value="C:cytoplasm"/>
    <property type="evidence" value="ECO:0007669"/>
    <property type="project" value="UniProtKB-SubCell"/>
</dbReference>
<evidence type="ECO:0000256" key="2">
    <source>
        <dbReference type="ARBA" id="ARBA00022884"/>
    </source>
</evidence>
<dbReference type="GO" id="GO:0003723">
    <property type="term" value="F:RNA binding"/>
    <property type="evidence" value="ECO:0007669"/>
    <property type="project" value="UniProtKB-UniRule"/>
</dbReference>
<dbReference type="Gene3D" id="3.30.300.20">
    <property type="match status" value="1"/>
</dbReference>
<protein>
    <recommendedName>
        <fullName evidence="3">RNA-binding protein KhpA</fullName>
    </recommendedName>
    <alternativeName>
        <fullName evidence="3">KH-domain protein A</fullName>
    </alternativeName>
</protein>
<dbReference type="SUPFAM" id="SSF54814">
    <property type="entry name" value="Prokaryotic type KH domain (KH-domain type II)"/>
    <property type="match status" value="1"/>
</dbReference>
<dbReference type="GO" id="GO:0071555">
    <property type="term" value="P:cell wall organization"/>
    <property type="evidence" value="ECO:0007669"/>
    <property type="project" value="UniProtKB-KW"/>
</dbReference>
<evidence type="ECO:0000256" key="3">
    <source>
        <dbReference type="HAMAP-Rule" id="MF_00088"/>
    </source>
</evidence>
<comment type="caution">
    <text evidence="4">The sequence shown here is derived from an EMBL/GenBank/DDBJ whole genome shotgun (WGS) entry which is preliminary data.</text>
</comment>
<name>A0A936K6B5_9BACT</name>
<keyword evidence="3" id="KW-0143">Chaperone</keyword>